<evidence type="ECO:0000256" key="13">
    <source>
        <dbReference type="PIRSR" id="PIRSR004846-1"/>
    </source>
</evidence>
<dbReference type="RefSeq" id="WP_284057047.1">
    <property type="nucleotide sequence ID" value="NZ_JAMSLR010000005.1"/>
</dbReference>
<sequence length="256" mass="27049">MAPASPTPQPTPTAEPVSGEVVVFAAASLADAFQEIAQEFQAMYPGTTVTFNFAGSSALRTQLAQGAKADVFASADEKNMRGAQEDGTVAEEPRVFVRNTPVVVVPADNPAGIAGFADLAKPGVRLVLEAKDVPIGNYARQILAKASEDPAYGGDFADRVLANVVSEETNVKAALTKVALGEADATFVYVSDVTPDVREKVRVVEVPEQFNVVAEYYIATTKEAPNAAGGRAFIDFVLSPEGQAILEKWGFTPVER</sequence>
<keyword evidence="4" id="KW-1003">Cell membrane</keyword>
<evidence type="ECO:0000256" key="7">
    <source>
        <dbReference type="ARBA" id="ARBA00023136"/>
    </source>
</evidence>
<gene>
    <name evidence="14" type="primary">modA</name>
    <name evidence="14" type="ORF">NET02_08920</name>
</gene>
<accession>A0AA42B9Z9</accession>
<protein>
    <recommendedName>
        <fullName evidence="11">Molybdate-binding protein ModA</fullName>
    </recommendedName>
    <alternativeName>
        <fullName evidence="12">Molybdate/tungstate-binding protein ModA</fullName>
    </alternativeName>
</protein>
<dbReference type="InterPro" id="IPR005950">
    <property type="entry name" value="ModA"/>
</dbReference>
<dbReference type="SUPFAM" id="SSF53850">
    <property type="entry name" value="Periplasmic binding protein-like II"/>
    <property type="match status" value="1"/>
</dbReference>
<dbReference type="Proteomes" id="UP001165306">
    <property type="component" value="Unassembled WGS sequence"/>
</dbReference>
<dbReference type="NCBIfam" id="TIGR01256">
    <property type="entry name" value="modA"/>
    <property type="match status" value="1"/>
</dbReference>
<dbReference type="PANTHER" id="PTHR30632">
    <property type="entry name" value="MOLYBDATE-BINDING PERIPLASMIC PROTEIN"/>
    <property type="match status" value="1"/>
</dbReference>
<evidence type="ECO:0000256" key="2">
    <source>
        <dbReference type="ARBA" id="ARBA00009175"/>
    </source>
</evidence>
<dbReference type="GO" id="GO:0015689">
    <property type="term" value="P:molybdate ion transport"/>
    <property type="evidence" value="ECO:0007669"/>
    <property type="project" value="InterPro"/>
</dbReference>
<evidence type="ECO:0000256" key="11">
    <source>
        <dbReference type="ARBA" id="ARBA00073171"/>
    </source>
</evidence>
<keyword evidence="8" id="KW-0826">Tungsten</keyword>
<feature type="binding site" evidence="13">
    <location>
        <position position="28"/>
    </location>
    <ligand>
        <name>molybdate</name>
        <dbReference type="ChEBI" id="CHEBI:36264"/>
    </ligand>
</feature>
<organism evidence="14 15">
    <name type="scientific">Thermalbibacter longus</name>
    <dbReference type="NCBI Taxonomy" id="2951981"/>
    <lineage>
        <taxon>Bacteria</taxon>
        <taxon>Pseudomonadati</taxon>
        <taxon>Thermomicrobiota</taxon>
        <taxon>Thermomicrobia</taxon>
        <taxon>Thermomicrobiales</taxon>
        <taxon>Thermomicrobiaceae</taxon>
        <taxon>Thermalbibacter</taxon>
    </lineage>
</organism>
<dbReference type="PANTHER" id="PTHR30632:SF0">
    <property type="entry name" value="SULFATE-BINDING PROTEIN"/>
    <property type="match status" value="1"/>
</dbReference>
<evidence type="ECO:0000256" key="9">
    <source>
        <dbReference type="ARBA" id="ARBA00056002"/>
    </source>
</evidence>
<evidence type="ECO:0000256" key="3">
    <source>
        <dbReference type="ARBA" id="ARBA00022448"/>
    </source>
</evidence>
<evidence type="ECO:0000256" key="1">
    <source>
        <dbReference type="ARBA" id="ARBA00004236"/>
    </source>
</evidence>
<dbReference type="GO" id="GO:0030973">
    <property type="term" value="F:molybdate ion binding"/>
    <property type="evidence" value="ECO:0007669"/>
    <property type="project" value="TreeGrafter"/>
</dbReference>
<keyword evidence="3" id="KW-0813">Transport</keyword>
<evidence type="ECO:0000256" key="5">
    <source>
        <dbReference type="ARBA" id="ARBA00022723"/>
    </source>
</evidence>
<keyword evidence="5 13" id="KW-0479">Metal-binding</keyword>
<reference evidence="14" key="1">
    <citation type="submission" date="2022-06" db="EMBL/GenBank/DDBJ databases">
        <title>CFH 74404 Thermomicrobiaceae sp.</title>
        <authorList>
            <person name="Ming H."/>
            <person name="Li W.-J."/>
            <person name="Zhao Z."/>
        </authorList>
    </citation>
    <scope>NUCLEOTIDE SEQUENCE</scope>
    <source>
        <strain evidence="14">CFH 74404</strain>
    </source>
</reference>
<comment type="subcellular location">
    <subcellularLocation>
        <location evidence="1">Cell membrane</location>
    </subcellularLocation>
</comment>
<comment type="function">
    <text evidence="9">Involved in the transport of molybdenum into the cell. Part of the binding-protein-dependent transport system ModABCD.</text>
</comment>
<dbReference type="PIRSF" id="PIRSF004846">
    <property type="entry name" value="ModA"/>
    <property type="match status" value="1"/>
</dbReference>
<feature type="binding site" evidence="13">
    <location>
        <position position="189"/>
    </location>
    <ligand>
        <name>molybdate</name>
        <dbReference type="ChEBI" id="CHEBI:36264"/>
    </ligand>
</feature>
<comment type="similarity">
    <text evidence="2">Belongs to the bacterial solute-binding protein ModA family.</text>
</comment>
<evidence type="ECO:0000256" key="4">
    <source>
        <dbReference type="ARBA" id="ARBA00022475"/>
    </source>
</evidence>
<keyword evidence="7" id="KW-0472">Membrane</keyword>
<keyword evidence="15" id="KW-1185">Reference proteome</keyword>
<feature type="binding site" evidence="13">
    <location>
        <position position="56"/>
    </location>
    <ligand>
        <name>molybdate</name>
        <dbReference type="ChEBI" id="CHEBI:36264"/>
    </ligand>
</feature>
<dbReference type="GO" id="GO:0046872">
    <property type="term" value="F:metal ion binding"/>
    <property type="evidence" value="ECO:0007669"/>
    <property type="project" value="UniProtKB-KW"/>
</dbReference>
<evidence type="ECO:0000256" key="6">
    <source>
        <dbReference type="ARBA" id="ARBA00022729"/>
    </source>
</evidence>
<evidence type="ECO:0000256" key="12">
    <source>
        <dbReference type="ARBA" id="ARBA00078141"/>
    </source>
</evidence>
<keyword evidence="13" id="KW-0500">Molybdenum</keyword>
<evidence type="ECO:0000313" key="14">
    <source>
        <dbReference type="EMBL" id="MCM8749266.1"/>
    </source>
</evidence>
<dbReference type="GO" id="GO:0005886">
    <property type="term" value="C:plasma membrane"/>
    <property type="evidence" value="ECO:0007669"/>
    <property type="project" value="UniProtKB-SubCell"/>
</dbReference>
<comment type="subunit">
    <text evidence="10">The complex is composed of two ATP-binding proteins (ModC), two transmembrane proteins (ModB) and a solute-binding protein (ModA).</text>
</comment>
<dbReference type="InterPro" id="IPR050682">
    <property type="entry name" value="ModA/WtpA"/>
</dbReference>
<comment type="caution">
    <text evidence="14">The sequence shown here is derived from an EMBL/GenBank/DDBJ whole genome shotgun (WGS) entry which is preliminary data.</text>
</comment>
<proteinExistence type="inferred from homology"/>
<dbReference type="EMBL" id="JAMSLR010000005">
    <property type="protein sequence ID" value="MCM8749266.1"/>
    <property type="molecule type" value="Genomic_DNA"/>
</dbReference>
<evidence type="ECO:0000313" key="15">
    <source>
        <dbReference type="Proteomes" id="UP001165306"/>
    </source>
</evidence>
<name>A0AA42B9Z9_9BACT</name>
<keyword evidence="6" id="KW-0732">Signal</keyword>
<dbReference type="AlphaFoldDB" id="A0AA42B9Z9"/>
<dbReference type="FunFam" id="3.40.190.10:FF:000030">
    <property type="entry name" value="Molybdate ABC transporter substrate-binding protein"/>
    <property type="match status" value="1"/>
</dbReference>
<dbReference type="CDD" id="cd13538">
    <property type="entry name" value="PBP2_ModA_like_1"/>
    <property type="match status" value="1"/>
</dbReference>
<dbReference type="Pfam" id="PF13531">
    <property type="entry name" value="SBP_bac_11"/>
    <property type="match status" value="1"/>
</dbReference>
<feature type="binding site" evidence="13">
    <location>
        <position position="171"/>
    </location>
    <ligand>
        <name>molybdate</name>
        <dbReference type="ChEBI" id="CHEBI:36264"/>
    </ligand>
</feature>
<evidence type="ECO:0000256" key="10">
    <source>
        <dbReference type="ARBA" id="ARBA00062515"/>
    </source>
</evidence>
<dbReference type="Gene3D" id="3.40.190.10">
    <property type="entry name" value="Periplasmic binding protein-like II"/>
    <property type="match status" value="2"/>
</dbReference>
<evidence type="ECO:0000256" key="8">
    <source>
        <dbReference type="ARBA" id="ARBA00023245"/>
    </source>
</evidence>